<dbReference type="Gene3D" id="3.30.1330.60">
    <property type="entry name" value="OmpA-like domain"/>
    <property type="match status" value="1"/>
</dbReference>
<keyword evidence="3" id="KW-0998">Cell outer membrane</keyword>
<feature type="compositionally biased region" description="Low complexity" evidence="5">
    <location>
        <begin position="191"/>
        <end position="200"/>
    </location>
</feature>
<feature type="region of interest" description="Disordered" evidence="5">
    <location>
        <begin position="191"/>
        <end position="220"/>
    </location>
</feature>
<dbReference type="PRINTS" id="PR01021">
    <property type="entry name" value="OMPADOMAIN"/>
</dbReference>
<reference evidence="8" key="1">
    <citation type="submission" date="2006-05" db="EMBL/GenBank/DDBJ databases">
        <title>Complete sequence of chromosome 3 of Burkholderia cenocepacia AU 1054.</title>
        <authorList>
            <consortium name="US DOE Joint Genome Institute"/>
            <person name="Copeland A."/>
            <person name="Lucas S."/>
            <person name="Lapidus A."/>
            <person name="Barry K."/>
            <person name="Detter J.C."/>
            <person name="Glavina del Rio T."/>
            <person name="Hammon N."/>
            <person name="Israni S."/>
            <person name="Dalin E."/>
            <person name="Tice H."/>
            <person name="Pitluck S."/>
            <person name="Chain P."/>
            <person name="Malfatti S."/>
            <person name="Shin M."/>
            <person name="Vergez L."/>
            <person name="Schmutz J."/>
            <person name="Larimer F."/>
            <person name="Land M."/>
            <person name="Hauser L."/>
            <person name="Kyrpides N."/>
            <person name="Lykidis A."/>
            <person name="LiPuma J.J."/>
            <person name="Konstantinidis K."/>
            <person name="Tiedje J.M."/>
            <person name="Richardson P."/>
        </authorList>
    </citation>
    <scope>NUCLEOTIDE SEQUENCE [LARGE SCALE GENOMIC DNA]</scope>
    <source>
        <strain evidence="8">AU 1054</strain>
    </source>
</reference>
<feature type="domain" description="OmpA-like" evidence="7">
    <location>
        <begin position="105"/>
        <end position="220"/>
    </location>
</feature>
<dbReference type="PROSITE" id="PS51123">
    <property type="entry name" value="OMPA_2"/>
    <property type="match status" value="1"/>
</dbReference>
<feature type="compositionally biased region" description="Basic and acidic residues" evidence="5">
    <location>
        <begin position="205"/>
        <end position="220"/>
    </location>
</feature>
<feature type="signal peptide" evidence="6">
    <location>
        <begin position="1"/>
        <end position="21"/>
    </location>
</feature>
<dbReference type="PANTHER" id="PTHR30329:SF21">
    <property type="entry name" value="LIPOPROTEIN YIAD-RELATED"/>
    <property type="match status" value="1"/>
</dbReference>
<sequence precursor="true">MKNIHLVLLASVVSLAACSSASGPTYNAYELQSRNGIRTFQVDCHGILSTAKTCMKVATRMCGNEPVRLVDTTTPYRDGADPHSIVFQCGAAPAPTAAAVAPAPAPVEKVSLTGDAYFATDSAVLTPAATAALDTLLNRQADRHFARVEVDGYTDATGSDAHNQALSKRRADAVAGYLREHGLKADSFAAAGHGEANPAASNDTAEGRARNRRVEISLQK</sequence>
<accession>A0A0H2Y1Y2</accession>
<dbReference type="PROSITE" id="PS51257">
    <property type="entry name" value="PROKAR_LIPOPROTEIN"/>
    <property type="match status" value="1"/>
</dbReference>
<evidence type="ECO:0000256" key="1">
    <source>
        <dbReference type="ARBA" id="ARBA00004442"/>
    </source>
</evidence>
<name>A0A0H2Y1Y2_BURO1</name>
<organism evidence="8">
    <name type="scientific">Burkholderia orbicola (strain AU 1054)</name>
    <dbReference type="NCBI Taxonomy" id="331271"/>
    <lineage>
        <taxon>Bacteria</taxon>
        <taxon>Pseudomonadati</taxon>
        <taxon>Pseudomonadota</taxon>
        <taxon>Betaproteobacteria</taxon>
        <taxon>Burkholderiales</taxon>
        <taxon>Burkholderiaceae</taxon>
        <taxon>Burkholderia</taxon>
        <taxon>Burkholderia cepacia complex</taxon>
        <taxon>Burkholderia orbicola</taxon>
    </lineage>
</organism>
<evidence type="ECO:0000256" key="4">
    <source>
        <dbReference type="PROSITE-ProRule" id="PRU00473"/>
    </source>
</evidence>
<protein>
    <submittedName>
        <fullName evidence="8">OmpA/MotB</fullName>
    </submittedName>
</protein>
<dbReference type="AlphaFoldDB" id="A0A0H2Y1Y2"/>
<dbReference type="InterPro" id="IPR050330">
    <property type="entry name" value="Bact_OuterMem_StrucFunc"/>
</dbReference>
<dbReference type="InterPro" id="IPR006664">
    <property type="entry name" value="OMP_bac"/>
</dbReference>
<evidence type="ECO:0000259" key="7">
    <source>
        <dbReference type="PROSITE" id="PS51123"/>
    </source>
</evidence>
<keyword evidence="2 4" id="KW-0472">Membrane</keyword>
<dbReference type="HOGENOM" id="CLU_016890_5_1_4"/>
<dbReference type="GO" id="GO:0009279">
    <property type="term" value="C:cell outer membrane"/>
    <property type="evidence" value="ECO:0007669"/>
    <property type="project" value="UniProtKB-SubCell"/>
</dbReference>
<evidence type="ECO:0000256" key="5">
    <source>
        <dbReference type="SAM" id="MobiDB-lite"/>
    </source>
</evidence>
<proteinExistence type="predicted"/>
<dbReference type="PANTHER" id="PTHR30329">
    <property type="entry name" value="STATOR ELEMENT OF FLAGELLAR MOTOR COMPLEX"/>
    <property type="match status" value="1"/>
</dbReference>
<dbReference type="InterPro" id="IPR006665">
    <property type="entry name" value="OmpA-like"/>
</dbReference>
<dbReference type="CDD" id="cd07185">
    <property type="entry name" value="OmpA_C-like"/>
    <property type="match status" value="1"/>
</dbReference>
<gene>
    <name evidence="8" type="ordered locus">Bcen_5618</name>
</gene>
<evidence type="ECO:0000256" key="2">
    <source>
        <dbReference type="ARBA" id="ARBA00023136"/>
    </source>
</evidence>
<evidence type="ECO:0000256" key="6">
    <source>
        <dbReference type="SAM" id="SignalP"/>
    </source>
</evidence>
<evidence type="ECO:0000256" key="3">
    <source>
        <dbReference type="ARBA" id="ARBA00023237"/>
    </source>
</evidence>
<evidence type="ECO:0000313" key="8">
    <source>
        <dbReference type="EMBL" id="ABF80487.1"/>
    </source>
</evidence>
<feature type="chain" id="PRO_5002602490" evidence="6">
    <location>
        <begin position="22"/>
        <end position="220"/>
    </location>
</feature>
<dbReference type="SUPFAM" id="SSF103088">
    <property type="entry name" value="OmpA-like"/>
    <property type="match status" value="1"/>
</dbReference>
<comment type="subcellular location">
    <subcellularLocation>
        <location evidence="1">Cell outer membrane</location>
    </subcellularLocation>
</comment>
<dbReference type="EMBL" id="CP000380">
    <property type="protein sequence ID" value="ABF80487.1"/>
    <property type="molecule type" value="Genomic_DNA"/>
</dbReference>
<keyword evidence="6" id="KW-0732">Signal</keyword>
<dbReference type="InterPro" id="IPR036737">
    <property type="entry name" value="OmpA-like_sf"/>
</dbReference>
<dbReference type="Pfam" id="PF00691">
    <property type="entry name" value="OmpA"/>
    <property type="match status" value="1"/>
</dbReference>